<feature type="domain" description="Restriction of telomere capping protein 4 C-terminal" evidence="8">
    <location>
        <begin position="204"/>
        <end position="332"/>
    </location>
</feature>
<dbReference type="EMBL" id="JAWWNJ010000037">
    <property type="protein sequence ID" value="KAK7022325.1"/>
    <property type="molecule type" value="Genomic_DNA"/>
</dbReference>
<dbReference type="AlphaFoldDB" id="A0AAW0B8G8"/>
<dbReference type="GO" id="GO:0005634">
    <property type="term" value="C:nucleus"/>
    <property type="evidence" value="ECO:0007669"/>
    <property type="project" value="UniProtKB-SubCell"/>
</dbReference>
<evidence type="ECO:0000256" key="3">
    <source>
        <dbReference type="ARBA" id="ARBA00004496"/>
    </source>
</evidence>
<evidence type="ECO:0000259" key="8">
    <source>
        <dbReference type="SMART" id="SM01312"/>
    </source>
</evidence>
<comment type="function">
    <text evidence="1">May be involved in a process influencing telomere capping.</text>
</comment>
<dbReference type="GO" id="GO:0005737">
    <property type="term" value="C:cytoplasm"/>
    <property type="evidence" value="ECO:0007669"/>
    <property type="project" value="UniProtKB-SubCell"/>
</dbReference>
<proteinExistence type="inferred from homology"/>
<protein>
    <recommendedName>
        <fullName evidence="5">Restriction of telomere capping protein 4</fullName>
    </recommendedName>
</protein>
<dbReference type="Proteomes" id="UP001362999">
    <property type="component" value="Unassembled WGS sequence"/>
</dbReference>
<evidence type="ECO:0000256" key="2">
    <source>
        <dbReference type="ARBA" id="ARBA00004123"/>
    </source>
</evidence>
<comment type="subcellular location">
    <subcellularLocation>
        <location evidence="3">Cytoplasm</location>
    </subcellularLocation>
    <subcellularLocation>
        <location evidence="2">Nucleus</location>
    </subcellularLocation>
</comment>
<keyword evidence="6" id="KW-0963">Cytoplasm</keyword>
<evidence type="ECO:0000256" key="1">
    <source>
        <dbReference type="ARBA" id="ARBA00002738"/>
    </source>
</evidence>
<comment type="caution">
    <text evidence="9">The sequence shown here is derived from an EMBL/GenBank/DDBJ whole genome shotgun (WGS) entry which is preliminary data.</text>
</comment>
<reference evidence="9 10" key="1">
    <citation type="journal article" date="2024" name="J Genomics">
        <title>Draft genome sequencing and assembly of Favolaschia claudopus CIRM-BRFM 2984 isolated from oak limbs.</title>
        <authorList>
            <person name="Navarro D."/>
            <person name="Drula E."/>
            <person name="Chaduli D."/>
            <person name="Cazenave R."/>
            <person name="Ahrendt S."/>
            <person name="Wang J."/>
            <person name="Lipzen A."/>
            <person name="Daum C."/>
            <person name="Barry K."/>
            <person name="Grigoriev I.V."/>
            <person name="Favel A."/>
            <person name="Rosso M.N."/>
            <person name="Martin F."/>
        </authorList>
    </citation>
    <scope>NUCLEOTIDE SEQUENCE [LARGE SCALE GENOMIC DNA]</scope>
    <source>
        <strain evidence="9 10">CIRM-BRFM 2984</strain>
    </source>
</reference>
<gene>
    <name evidence="9" type="ORF">R3P38DRAFT_1116603</name>
</gene>
<dbReference type="PANTHER" id="PTHR41391:SF1">
    <property type="entry name" value="RESTRICTION OF TELOMERE CAPPING PROTEIN 4"/>
    <property type="match status" value="1"/>
</dbReference>
<dbReference type="InterPro" id="IPR039024">
    <property type="entry name" value="RTC4"/>
</dbReference>
<evidence type="ECO:0000313" key="9">
    <source>
        <dbReference type="EMBL" id="KAK7022325.1"/>
    </source>
</evidence>
<dbReference type="SMART" id="SM01312">
    <property type="entry name" value="RTC4"/>
    <property type="match status" value="1"/>
</dbReference>
<keyword evidence="7" id="KW-0539">Nucleus</keyword>
<sequence>MISGSFPDCFSKITLLIQPTRTRCSSAVFLSRIWTFMSMVPNWFEKPRAGTRRTSGVDIRKIRSKGCPFPISAKEIKTARKWSRLSNKVEQLVEHTVATDGNDEVESIAAENLCPFCDRALPLIASPFLVAMLEKLVAESQPDPRPTNSLGRKMESSKYGAVCNRHEFENEELPKAIANKWPTTIDWDTVHVRVTDLKEPLNRILLDDDLRPGGPRDRCVFWTEYLAGAASGRRAGRTGVLSELSKFDKWRPGYYGEQGAQLFQKIMYTWFPPTRNNELHSAPLNTRQFIEQILVPEIGMRLIAEDLGLDNLHDAIEVLRASSKYGAGMFPADGEQCI</sequence>
<dbReference type="Pfam" id="PF14474">
    <property type="entry name" value="RTC4"/>
    <property type="match status" value="1"/>
</dbReference>
<keyword evidence="10" id="KW-1185">Reference proteome</keyword>
<accession>A0AAW0B8G8</accession>
<evidence type="ECO:0000256" key="5">
    <source>
        <dbReference type="ARBA" id="ARBA00015162"/>
    </source>
</evidence>
<evidence type="ECO:0000256" key="7">
    <source>
        <dbReference type="ARBA" id="ARBA00023242"/>
    </source>
</evidence>
<evidence type="ECO:0000313" key="10">
    <source>
        <dbReference type="Proteomes" id="UP001362999"/>
    </source>
</evidence>
<name>A0AAW0B8G8_9AGAR</name>
<evidence type="ECO:0000256" key="6">
    <source>
        <dbReference type="ARBA" id="ARBA00022490"/>
    </source>
</evidence>
<comment type="similarity">
    <text evidence="4">Belongs to the RTC4 family.</text>
</comment>
<organism evidence="9 10">
    <name type="scientific">Favolaschia claudopus</name>
    <dbReference type="NCBI Taxonomy" id="2862362"/>
    <lineage>
        <taxon>Eukaryota</taxon>
        <taxon>Fungi</taxon>
        <taxon>Dikarya</taxon>
        <taxon>Basidiomycota</taxon>
        <taxon>Agaricomycotina</taxon>
        <taxon>Agaricomycetes</taxon>
        <taxon>Agaricomycetidae</taxon>
        <taxon>Agaricales</taxon>
        <taxon>Marasmiineae</taxon>
        <taxon>Mycenaceae</taxon>
        <taxon>Favolaschia</taxon>
    </lineage>
</organism>
<evidence type="ECO:0000256" key="4">
    <source>
        <dbReference type="ARBA" id="ARBA00009461"/>
    </source>
</evidence>
<dbReference type="InterPro" id="IPR028094">
    <property type="entry name" value="RTC4_C"/>
</dbReference>
<dbReference type="PANTHER" id="PTHR41391">
    <property type="entry name" value="RESTRICTION OF TELOMERE CAPPING PROTEIN 4"/>
    <property type="match status" value="1"/>
</dbReference>